<protein>
    <submittedName>
        <fullName evidence="1">Uncharacterized protein</fullName>
    </submittedName>
</protein>
<dbReference type="Proteomes" id="UP000190162">
    <property type="component" value="Unassembled WGS sequence"/>
</dbReference>
<dbReference type="AlphaFoldDB" id="A0A1T4V714"/>
<sequence>MFITEFDKYQAKKISKAAVQDPLNLHYSNPEQAAVASGMRDLESAMAKDIEAVYDHPDPEQYLETVEDEDLWAEAIAAIAVLALLYKKQAMAGVGTLANIYKVYPQKVLKDAAESDILREMRKYERDLRNKLPTRHQIKTLNAKLAKLGKSVVERSKLMVATVAGLTRKQANQVGKAVTKLVEEGKKQAEIVREATRRKKNQLNKRIVITTKMVTKEAAKGAGVKALQKMGKLPEGELWAEWIGVNDNVQSETCASNSGKHRKYGEAFPDGSIHPPSNTPHPCRSQLRMYVKTPDGEVDVKGANNMKTNFT</sequence>
<evidence type="ECO:0000313" key="2">
    <source>
        <dbReference type="Proteomes" id="UP000190162"/>
    </source>
</evidence>
<proteinExistence type="predicted"/>
<organism evidence="1 2">
    <name type="scientific">Enterovibrio nigricans DSM 22720</name>
    <dbReference type="NCBI Taxonomy" id="1121868"/>
    <lineage>
        <taxon>Bacteria</taxon>
        <taxon>Pseudomonadati</taxon>
        <taxon>Pseudomonadota</taxon>
        <taxon>Gammaproteobacteria</taxon>
        <taxon>Vibrionales</taxon>
        <taxon>Vibrionaceae</taxon>
        <taxon>Enterovibrio</taxon>
    </lineage>
</organism>
<dbReference type="EMBL" id="FUXU01000049">
    <property type="protein sequence ID" value="SKA60331.1"/>
    <property type="molecule type" value="Genomic_DNA"/>
</dbReference>
<dbReference type="RefSeq" id="WP_139367786.1">
    <property type="nucleotide sequence ID" value="NZ_FUXU01000049.1"/>
</dbReference>
<accession>A0A1T4V714</accession>
<reference evidence="2" key="1">
    <citation type="submission" date="2017-02" db="EMBL/GenBank/DDBJ databases">
        <authorList>
            <person name="Varghese N."/>
            <person name="Submissions S."/>
        </authorList>
    </citation>
    <scope>NUCLEOTIDE SEQUENCE [LARGE SCALE GENOMIC DNA]</scope>
    <source>
        <strain evidence="2">DSM 22720</strain>
    </source>
</reference>
<gene>
    <name evidence="1" type="ORF">SAMN02745132_03283</name>
</gene>
<keyword evidence="2" id="KW-1185">Reference proteome</keyword>
<name>A0A1T4V714_9GAMM</name>
<evidence type="ECO:0000313" key="1">
    <source>
        <dbReference type="EMBL" id="SKA60331.1"/>
    </source>
</evidence>